<reference evidence="3 4" key="1">
    <citation type="submission" date="2020-03" db="EMBL/GenBank/DDBJ databases">
        <title>Whole genome shotgun sequence of Phytohabitans suffuscus NBRC 105367.</title>
        <authorList>
            <person name="Komaki H."/>
            <person name="Tamura T."/>
        </authorList>
    </citation>
    <scope>NUCLEOTIDE SEQUENCE [LARGE SCALE GENOMIC DNA]</scope>
    <source>
        <strain evidence="3 4">NBRC 105367</strain>
    </source>
</reference>
<evidence type="ECO:0000313" key="3">
    <source>
        <dbReference type="EMBL" id="BCB89734.1"/>
    </source>
</evidence>
<dbReference type="AlphaFoldDB" id="A0A6F8YUF1"/>
<dbReference type="InterPro" id="IPR012223">
    <property type="entry name" value="TEII"/>
</dbReference>
<protein>
    <submittedName>
        <fullName evidence="3">Thioesterase</fullName>
    </submittedName>
</protein>
<dbReference type="SUPFAM" id="SSF53474">
    <property type="entry name" value="alpha/beta-Hydrolases"/>
    <property type="match status" value="1"/>
</dbReference>
<dbReference type="InterPro" id="IPR029058">
    <property type="entry name" value="AB_hydrolase_fold"/>
</dbReference>
<sequence>MIDRAERAASQAYRRSPWFPFGTGEDAAVRLLCLPHAGAGASVYRAWGLGLPASVAACPVQPPGREKRRSERPMTSAVELARQLAPEIVRTVRPPYAMFGHSTGALCAFEVVREIRRLAGPPPVHLFVAGRRAPRIPMVRTDLAVPPDELAAVLRRLGGTPEDVLADRSMLALIQPLLVADFHVNEIYDYRVEPRLTLPITAFAGTRDELADPDLVATWQQETSARYAQLVLDGSHFAIFENSSVVLRRIAADLEP</sequence>
<name>A0A6F8YUF1_9ACTN</name>
<reference evidence="3 4" key="2">
    <citation type="submission" date="2020-03" db="EMBL/GenBank/DDBJ databases">
        <authorList>
            <person name="Ichikawa N."/>
            <person name="Kimura A."/>
            <person name="Kitahashi Y."/>
            <person name="Uohara A."/>
        </authorList>
    </citation>
    <scope>NUCLEOTIDE SEQUENCE [LARGE SCALE GENOMIC DNA]</scope>
    <source>
        <strain evidence="3 4">NBRC 105367</strain>
    </source>
</reference>
<feature type="domain" description="Thioesterase" evidence="2">
    <location>
        <begin position="30"/>
        <end position="252"/>
    </location>
</feature>
<gene>
    <name evidence="3" type="ORF">Psuf_070470</name>
</gene>
<dbReference type="RefSeq" id="WP_173161732.1">
    <property type="nucleotide sequence ID" value="NZ_AP022871.1"/>
</dbReference>
<dbReference type="KEGG" id="psuu:Psuf_070470"/>
<dbReference type="Pfam" id="PF00975">
    <property type="entry name" value="Thioesterase"/>
    <property type="match status" value="1"/>
</dbReference>
<keyword evidence="4" id="KW-1185">Reference proteome</keyword>
<evidence type="ECO:0000256" key="1">
    <source>
        <dbReference type="ARBA" id="ARBA00007169"/>
    </source>
</evidence>
<dbReference type="EMBL" id="AP022871">
    <property type="protein sequence ID" value="BCB89734.1"/>
    <property type="molecule type" value="Genomic_DNA"/>
</dbReference>
<accession>A0A6F8YUF1</accession>
<dbReference type="InterPro" id="IPR001031">
    <property type="entry name" value="Thioesterase"/>
</dbReference>
<dbReference type="Proteomes" id="UP000503011">
    <property type="component" value="Chromosome"/>
</dbReference>
<dbReference type="Gene3D" id="3.40.50.1820">
    <property type="entry name" value="alpha/beta hydrolase"/>
    <property type="match status" value="1"/>
</dbReference>
<proteinExistence type="inferred from homology"/>
<evidence type="ECO:0000313" key="4">
    <source>
        <dbReference type="Proteomes" id="UP000503011"/>
    </source>
</evidence>
<comment type="similarity">
    <text evidence="1">Belongs to the thioesterase family.</text>
</comment>
<dbReference type="GO" id="GO:0008610">
    <property type="term" value="P:lipid biosynthetic process"/>
    <property type="evidence" value="ECO:0007669"/>
    <property type="project" value="TreeGrafter"/>
</dbReference>
<organism evidence="3 4">
    <name type="scientific">Phytohabitans suffuscus</name>
    <dbReference type="NCBI Taxonomy" id="624315"/>
    <lineage>
        <taxon>Bacteria</taxon>
        <taxon>Bacillati</taxon>
        <taxon>Actinomycetota</taxon>
        <taxon>Actinomycetes</taxon>
        <taxon>Micromonosporales</taxon>
        <taxon>Micromonosporaceae</taxon>
    </lineage>
</organism>
<dbReference type="PANTHER" id="PTHR11487">
    <property type="entry name" value="THIOESTERASE"/>
    <property type="match status" value="1"/>
</dbReference>
<evidence type="ECO:0000259" key="2">
    <source>
        <dbReference type="Pfam" id="PF00975"/>
    </source>
</evidence>
<dbReference type="PANTHER" id="PTHR11487:SF0">
    <property type="entry name" value="S-ACYL FATTY ACID SYNTHASE THIOESTERASE, MEDIUM CHAIN"/>
    <property type="match status" value="1"/>
</dbReference>